<accession>A0A4Y7Q771</accession>
<feature type="compositionally biased region" description="Low complexity" evidence="1">
    <location>
        <begin position="60"/>
        <end position="69"/>
    </location>
</feature>
<keyword evidence="2" id="KW-0732">Signal</keyword>
<evidence type="ECO:0000256" key="2">
    <source>
        <dbReference type="SAM" id="SignalP"/>
    </source>
</evidence>
<protein>
    <submittedName>
        <fullName evidence="3">Uncharacterized protein</fullName>
    </submittedName>
</protein>
<name>A0A4Y7Q771_9AGAM</name>
<feature type="region of interest" description="Disordered" evidence="1">
    <location>
        <begin position="45"/>
        <end position="82"/>
    </location>
</feature>
<feature type="chain" id="PRO_5021423456" evidence="2">
    <location>
        <begin position="19"/>
        <end position="82"/>
    </location>
</feature>
<gene>
    <name evidence="3" type="ORF">BD410DRAFT_787795</name>
</gene>
<evidence type="ECO:0000313" key="4">
    <source>
        <dbReference type="Proteomes" id="UP000294933"/>
    </source>
</evidence>
<dbReference type="Proteomes" id="UP000294933">
    <property type="component" value="Unassembled WGS sequence"/>
</dbReference>
<dbReference type="EMBL" id="ML170172">
    <property type="protein sequence ID" value="TDL22982.1"/>
    <property type="molecule type" value="Genomic_DNA"/>
</dbReference>
<feature type="signal peptide" evidence="2">
    <location>
        <begin position="1"/>
        <end position="18"/>
    </location>
</feature>
<evidence type="ECO:0000256" key="1">
    <source>
        <dbReference type="SAM" id="MobiDB-lite"/>
    </source>
</evidence>
<dbReference type="VEuPathDB" id="FungiDB:BD410DRAFT_787795"/>
<keyword evidence="4" id="KW-1185">Reference proteome</keyword>
<reference evidence="3 4" key="1">
    <citation type="submission" date="2018-06" db="EMBL/GenBank/DDBJ databases">
        <title>A transcriptomic atlas of mushroom development highlights an independent origin of complex multicellularity.</title>
        <authorList>
            <consortium name="DOE Joint Genome Institute"/>
            <person name="Krizsan K."/>
            <person name="Almasi E."/>
            <person name="Merenyi Z."/>
            <person name="Sahu N."/>
            <person name="Viragh M."/>
            <person name="Koszo T."/>
            <person name="Mondo S."/>
            <person name="Kiss B."/>
            <person name="Balint B."/>
            <person name="Kues U."/>
            <person name="Barry K."/>
            <person name="Hegedus J.C."/>
            <person name="Henrissat B."/>
            <person name="Johnson J."/>
            <person name="Lipzen A."/>
            <person name="Ohm R."/>
            <person name="Nagy I."/>
            <person name="Pangilinan J."/>
            <person name="Yan J."/>
            <person name="Xiong Y."/>
            <person name="Grigoriev I.V."/>
            <person name="Hibbett D.S."/>
            <person name="Nagy L.G."/>
        </authorList>
    </citation>
    <scope>NUCLEOTIDE SEQUENCE [LARGE SCALE GENOMIC DNA]</scope>
    <source>
        <strain evidence="3 4">SZMC22713</strain>
    </source>
</reference>
<sequence>MKLSSVAFLFLLIASTNAAQVTYDSTYDKSSNSLAIVAVRTVPTASSQKASPPLAPSPTSPSSAAPNPSNRGTAQTAAHVGI</sequence>
<proteinExistence type="predicted"/>
<dbReference type="AlphaFoldDB" id="A0A4Y7Q771"/>
<organism evidence="3 4">
    <name type="scientific">Rickenella mellea</name>
    <dbReference type="NCBI Taxonomy" id="50990"/>
    <lineage>
        <taxon>Eukaryota</taxon>
        <taxon>Fungi</taxon>
        <taxon>Dikarya</taxon>
        <taxon>Basidiomycota</taxon>
        <taxon>Agaricomycotina</taxon>
        <taxon>Agaricomycetes</taxon>
        <taxon>Hymenochaetales</taxon>
        <taxon>Rickenellaceae</taxon>
        <taxon>Rickenella</taxon>
    </lineage>
</organism>
<evidence type="ECO:0000313" key="3">
    <source>
        <dbReference type="EMBL" id="TDL22982.1"/>
    </source>
</evidence>